<sequence length="332" mass="34810">MAPSVSFIFNPNTHAQSVWEKLRPHAEKRLAGIKWVAKPTKRAGHARELAYASIFSDHCTVVVAIGGDGLLHEVVNGYMDAHGKQSGAAIAVIPAGTGNDFVRSFPKPPAVPAPGDILDLILNDQRATVDIGKYSCTSSASVRSSTGTSGYFVNAASVGLGGHTAMMLAQARWKKYVPGSIAYLAQAVKTYFVDYRAPLVRYSFCLKDGGGASPDVTAKLLISVVANGRVFAGNIGIDAAARLDDGLLSFVCIKNASLAQVLAKVVPAALLSTLSSVPPALGDIAKNAVSVHMEAVDEDTVIIIETDGEIAGVLPADFEVVPRCLDIIALEL</sequence>
<dbReference type="InterPro" id="IPR016064">
    <property type="entry name" value="NAD/diacylglycerol_kinase_sf"/>
</dbReference>
<comment type="caution">
    <text evidence="6">The sequence shown here is derived from an EMBL/GenBank/DDBJ whole genome shotgun (WGS) entry which is preliminary data.</text>
</comment>
<evidence type="ECO:0000313" key="6">
    <source>
        <dbReference type="EMBL" id="ORX66327.1"/>
    </source>
</evidence>
<evidence type="ECO:0000256" key="2">
    <source>
        <dbReference type="ARBA" id="ARBA00022741"/>
    </source>
</evidence>
<dbReference type="PROSITE" id="PS50146">
    <property type="entry name" value="DAGK"/>
    <property type="match status" value="1"/>
</dbReference>
<dbReference type="SMART" id="SM00046">
    <property type="entry name" value="DAGKc"/>
    <property type="match status" value="1"/>
</dbReference>
<dbReference type="InterPro" id="IPR050187">
    <property type="entry name" value="Lipid_Phosphate_FormReg"/>
</dbReference>
<feature type="domain" description="DAGKc" evidence="5">
    <location>
        <begin position="1"/>
        <end position="138"/>
    </location>
</feature>
<evidence type="ECO:0000256" key="1">
    <source>
        <dbReference type="ARBA" id="ARBA00022679"/>
    </source>
</evidence>
<dbReference type="RefSeq" id="XP_040740337.1">
    <property type="nucleotide sequence ID" value="XM_040891504.1"/>
</dbReference>
<dbReference type="AlphaFoldDB" id="A0A1Y1VYH9"/>
<keyword evidence="7" id="KW-1185">Reference proteome</keyword>
<dbReference type="Proteomes" id="UP000193922">
    <property type="component" value="Unassembled WGS sequence"/>
</dbReference>
<evidence type="ECO:0000256" key="4">
    <source>
        <dbReference type="ARBA" id="ARBA00022840"/>
    </source>
</evidence>
<dbReference type="PANTHER" id="PTHR12358">
    <property type="entry name" value="SPHINGOSINE KINASE"/>
    <property type="match status" value="1"/>
</dbReference>
<keyword evidence="3" id="KW-0418">Kinase</keyword>
<dbReference type="Gene3D" id="3.40.50.10330">
    <property type="entry name" value="Probable inorganic polyphosphate/atp-NAD kinase, domain 1"/>
    <property type="match status" value="1"/>
</dbReference>
<evidence type="ECO:0000313" key="7">
    <source>
        <dbReference type="Proteomes" id="UP000193922"/>
    </source>
</evidence>
<gene>
    <name evidence="6" type="ORF">DL89DRAFT_325112</name>
</gene>
<name>A0A1Y1VYH9_9FUNG</name>
<protein>
    <recommendedName>
        <fullName evidence="5">DAGKc domain-containing protein</fullName>
    </recommendedName>
</protein>
<dbReference type="InterPro" id="IPR045540">
    <property type="entry name" value="YegS/DAGK_C"/>
</dbReference>
<dbReference type="GO" id="GO:0016301">
    <property type="term" value="F:kinase activity"/>
    <property type="evidence" value="ECO:0007669"/>
    <property type="project" value="UniProtKB-KW"/>
</dbReference>
<dbReference type="InterPro" id="IPR001206">
    <property type="entry name" value="Diacylglycerol_kinase_cat_dom"/>
</dbReference>
<organism evidence="6 7">
    <name type="scientific">Linderina pennispora</name>
    <dbReference type="NCBI Taxonomy" id="61395"/>
    <lineage>
        <taxon>Eukaryota</taxon>
        <taxon>Fungi</taxon>
        <taxon>Fungi incertae sedis</taxon>
        <taxon>Zoopagomycota</taxon>
        <taxon>Kickxellomycotina</taxon>
        <taxon>Kickxellomycetes</taxon>
        <taxon>Kickxellales</taxon>
        <taxon>Kickxellaceae</taxon>
        <taxon>Linderina</taxon>
    </lineage>
</organism>
<dbReference type="GeneID" id="63808152"/>
<dbReference type="InterPro" id="IPR017438">
    <property type="entry name" value="ATP-NAD_kinase_N"/>
</dbReference>
<dbReference type="GO" id="GO:0005524">
    <property type="term" value="F:ATP binding"/>
    <property type="evidence" value="ECO:0007669"/>
    <property type="project" value="UniProtKB-KW"/>
</dbReference>
<dbReference type="Gene3D" id="2.60.200.40">
    <property type="match status" value="1"/>
</dbReference>
<dbReference type="STRING" id="61395.A0A1Y1VYH9"/>
<evidence type="ECO:0000259" key="5">
    <source>
        <dbReference type="PROSITE" id="PS50146"/>
    </source>
</evidence>
<dbReference type="EMBL" id="MCFD01000016">
    <property type="protein sequence ID" value="ORX66327.1"/>
    <property type="molecule type" value="Genomic_DNA"/>
</dbReference>
<accession>A0A1Y1VYH9</accession>
<proteinExistence type="predicted"/>
<dbReference type="Pfam" id="PF19279">
    <property type="entry name" value="YegS_C"/>
    <property type="match status" value="1"/>
</dbReference>
<dbReference type="OrthoDB" id="336240at2759"/>
<keyword evidence="2" id="KW-0547">Nucleotide-binding</keyword>
<evidence type="ECO:0000256" key="3">
    <source>
        <dbReference type="ARBA" id="ARBA00022777"/>
    </source>
</evidence>
<keyword evidence="4" id="KW-0067">ATP-binding</keyword>
<keyword evidence="1" id="KW-0808">Transferase</keyword>
<dbReference type="SUPFAM" id="SSF111331">
    <property type="entry name" value="NAD kinase/diacylglycerol kinase-like"/>
    <property type="match status" value="1"/>
</dbReference>
<reference evidence="6 7" key="1">
    <citation type="submission" date="2016-07" db="EMBL/GenBank/DDBJ databases">
        <title>Pervasive Adenine N6-methylation of Active Genes in Fungi.</title>
        <authorList>
            <consortium name="DOE Joint Genome Institute"/>
            <person name="Mondo S.J."/>
            <person name="Dannebaum R.O."/>
            <person name="Kuo R.C."/>
            <person name="Labutti K."/>
            <person name="Haridas S."/>
            <person name="Kuo A."/>
            <person name="Salamov A."/>
            <person name="Ahrendt S.R."/>
            <person name="Lipzen A."/>
            <person name="Sullivan W."/>
            <person name="Andreopoulos W.B."/>
            <person name="Clum A."/>
            <person name="Lindquist E."/>
            <person name="Daum C."/>
            <person name="Ramamoorthy G.K."/>
            <person name="Gryganskyi A."/>
            <person name="Culley D."/>
            <person name="Magnuson J.K."/>
            <person name="James T.Y."/>
            <person name="O'Malley M.A."/>
            <person name="Stajich J.E."/>
            <person name="Spatafora J.W."/>
            <person name="Visel A."/>
            <person name="Grigoriev I.V."/>
        </authorList>
    </citation>
    <scope>NUCLEOTIDE SEQUENCE [LARGE SCALE GENOMIC DNA]</scope>
    <source>
        <strain evidence="6 7">ATCC 12442</strain>
    </source>
</reference>
<dbReference type="Pfam" id="PF00781">
    <property type="entry name" value="DAGK_cat"/>
    <property type="match status" value="1"/>
</dbReference>
<dbReference type="PANTHER" id="PTHR12358:SF54">
    <property type="entry name" value="SPHINGOSINE KINASE RELATED PROTEIN"/>
    <property type="match status" value="1"/>
</dbReference>